<comment type="caution">
    <text evidence="2">The sequence shown here is derived from an EMBL/GenBank/DDBJ whole genome shotgun (WGS) entry which is preliminary data.</text>
</comment>
<dbReference type="Proteomes" id="UP000703315">
    <property type="component" value="Unassembled WGS sequence"/>
</dbReference>
<dbReference type="AlphaFoldDB" id="A0A921FP35"/>
<feature type="transmembrane region" description="Helical" evidence="1">
    <location>
        <begin position="44"/>
        <end position="62"/>
    </location>
</feature>
<evidence type="ECO:0000256" key="1">
    <source>
        <dbReference type="SAM" id="Phobius"/>
    </source>
</evidence>
<feature type="transmembrane region" description="Helical" evidence="1">
    <location>
        <begin position="99"/>
        <end position="120"/>
    </location>
</feature>
<feature type="transmembrane region" description="Helical" evidence="1">
    <location>
        <begin position="74"/>
        <end position="93"/>
    </location>
</feature>
<proteinExistence type="predicted"/>
<evidence type="ECO:0000313" key="2">
    <source>
        <dbReference type="EMBL" id="HJF14552.1"/>
    </source>
</evidence>
<evidence type="ECO:0000313" key="3">
    <source>
        <dbReference type="Proteomes" id="UP000703315"/>
    </source>
</evidence>
<dbReference type="InterPro" id="IPR021414">
    <property type="entry name" value="DUF3054"/>
</dbReference>
<dbReference type="EMBL" id="DYXC01000073">
    <property type="protein sequence ID" value="HJF14552.1"/>
    <property type="molecule type" value="Genomic_DNA"/>
</dbReference>
<keyword evidence="1" id="KW-0812">Transmembrane</keyword>
<feature type="transmembrane region" description="Helical" evidence="1">
    <location>
        <begin position="12"/>
        <end position="32"/>
    </location>
</feature>
<protein>
    <submittedName>
        <fullName evidence="2">DUF3054 family protein</fullName>
    </submittedName>
</protein>
<keyword evidence="1" id="KW-1133">Transmembrane helix</keyword>
<organism evidence="2 3">
    <name type="scientific">Enteractinococcus helveticum</name>
    <dbReference type="NCBI Taxonomy" id="1837282"/>
    <lineage>
        <taxon>Bacteria</taxon>
        <taxon>Bacillati</taxon>
        <taxon>Actinomycetota</taxon>
        <taxon>Actinomycetes</taxon>
        <taxon>Micrococcales</taxon>
        <taxon>Micrococcaceae</taxon>
    </lineage>
</organism>
<dbReference type="Pfam" id="PF11255">
    <property type="entry name" value="DUF3054"/>
    <property type="match status" value="1"/>
</dbReference>
<sequence>MTSEPHQATKSTVAGLLAVDAVLIVIFAMIGISSHNGNLDPASIARVAIPFLIPYLILAAGIRPTRLIHNIFPMGVILWLSTVIIGPILRAALFNDTSALAFMLVTSGALALLLIGRRIISTLVTRGKQTT</sequence>
<reference evidence="2" key="2">
    <citation type="submission" date="2021-09" db="EMBL/GenBank/DDBJ databases">
        <authorList>
            <person name="Gilroy R."/>
        </authorList>
    </citation>
    <scope>NUCLEOTIDE SEQUENCE</scope>
    <source>
        <strain evidence="2">ChiHjej13B12-14962</strain>
    </source>
</reference>
<reference evidence="2" key="1">
    <citation type="journal article" date="2021" name="PeerJ">
        <title>Extensive microbial diversity within the chicken gut microbiome revealed by metagenomics and culture.</title>
        <authorList>
            <person name="Gilroy R."/>
            <person name="Ravi A."/>
            <person name="Getino M."/>
            <person name="Pursley I."/>
            <person name="Horton D.L."/>
            <person name="Alikhan N.F."/>
            <person name="Baker D."/>
            <person name="Gharbi K."/>
            <person name="Hall N."/>
            <person name="Watson M."/>
            <person name="Adriaenssens E.M."/>
            <person name="Foster-Nyarko E."/>
            <person name="Jarju S."/>
            <person name="Secka A."/>
            <person name="Antonio M."/>
            <person name="Oren A."/>
            <person name="Chaudhuri R.R."/>
            <person name="La Ragione R."/>
            <person name="Hildebrand F."/>
            <person name="Pallen M.J."/>
        </authorList>
    </citation>
    <scope>NUCLEOTIDE SEQUENCE</scope>
    <source>
        <strain evidence="2">ChiHjej13B12-14962</strain>
    </source>
</reference>
<accession>A0A921FP35</accession>
<keyword evidence="1" id="KW-0472">Membrane</keyword>
<name>A0A921FP35_9MICC</name>
<gene>
    <name evidence="2" type="ORF">K8V32_07065</name>
</gene>
<dbReference type="RefSeq" id="WP_303904988.1">
    <property type="nucleotide sequence ID" value="NZ_DYXC01000073.1"/>
</dbReference>